<feature type="signal peptide" evidence="1">
    <location>
        <begin position="1"/>
        <end position="19"/>
    </location>
</feature>
<gene>
    <name evidence="2" type="ORF">ACFOUT_11225</name>
</gene>
<dbReference type="Proteomes" id="UP001595814">
    <property type="component" value="Unassembled WGS sequence"/>
</dbReference>
<keyword evidence="1" id="KW-0732">Signal</keyword>
<comment type="caution">
    <text evidence="2">The sequence shown here is derived from an EMBL/GenBank/DDBJ whole genome shotgun (WGS) entry which is preliminary data.</text>
</comment>
<feature type="chain" id="PRO_5046359451" evidence="1">
    <location>
        <begin position="20"/>
        <end position="338"/>
    </location>
</feature>
<organism evidence="2 3">
    <name type="scientific">Euzebyella saccharophila</name>
    <dbReference type="NCBI Taxonomy" id="679664"/>
    <lineage>
        <taxon>Bacteria</taxon>
        <taxon>Pseudomonadati</taxon>
        <taxon>Bacteroidota</taxon>
        <taxon>Flavobacteriia</taxon>
        <taxon>Flavobacteriales</taxon>
        <taxon>Flavobacteriaceae</taxon>
        <taxon>Euzebyella</taxon>
    </lineage>
</organism>
<dbReference type="PANTHER" id="PTHR35279">
    <property type="match status" value="1"/>
</dbReference>
<dbReference type="InterPro" id="IPR023296">
    <property type="entry name" value="Glyco_hydro_beta-prop_sf"/>
</dbReference>
<name>A0ABV8JQ76_9FLAO</name>
<reference evidence="3" key="1">
    <citation type="journal article" date="2019" name="Int. J. Syst. Evol. Microbiol.">
        <title>The Global Catalogue of Microorganisms (GCM) 10K type strain sequencing project: providing services to taxonomists for standard genome sequencing and annotation.</title>
        <authorList>
            <consortium name="The Broad Institute Genomics Platform"/>
            <consortium name="The Broad Institute Genome Sequencing Center for Infectious Disease"/>
            <person name="Wu L."/>
            <person name="Ma J."/>
        </authorList>
    </citation>
    <scope>NUCLEOTIDE SEQUENCE [LARGE SCALE GENOMIC DNA]</scope>
    <source>
        <strain evidence="3">CECT 7477</strain>
    </source>
</reference>
<keyword evidence="3" id="KW-1185">Reference proteome</keyword>
<dbReference type="PROSITE" id="PS51257">
    <property type="entry name" value="PROKAR_LIPOPROTEIN"/>
    <property type="match status" value="1"/>
</dbReference>
<dbReference type="SUPFAM" id="SSF75005">
    <property type="entry name" value="Arabinanase/levansucrase/invertase"/>
    <property type="match status" value="1"/>
</dbReference>
<evidence type="ECO:0000313" key="2">
    <source>
        <dbReference type="EMBL" id="MFC4096447.1"/>
    </source>
</evidence>
<dbReference type="Gene3D" id="2.115.10.20">
    <property type="entry name" value="Glycosyl hydrolase domain, family 43"/>
    <property type="match status" value="2"/>
</dbReference>
<protein>
    <submittedName>
        <fullName evidence="2">Uncharacterized protein</fullName>
    </submittedName>
</protein>
<evidence type="ECO:0000313" key="3">
    <source>
        <dbReference type="Proteomes" id="UP001595814"/>
    </source>
</evidence>
<accession>A0ABV8JQ76</accession>
<evidence type="ECO:0000256" key="1">
    <source>
        <dbReference type="SAM" id="SignalP"/>
    </source>
</evidence>
<sequence>MTRISSFIFLIFLVLTACSSDDPDTSEPQETSLFTRSEHPVYESPFGLAADPSILMANDTLFMYYSAEEGIGVAFSTDNGNSWNRPNNQSTDYISLSRRPDAWDNTLETVEVIKVANTYKMYYSGYREDESDNPHVENYEIGMAISSNGIDFNRVAESLEQPIITRDTGNANTHDRHAMTSPGVVYENGTYYMIYAGWNVTDNWTGSNAGIKILGATSADGIQWTKIENPILIGSDVTYSPDINEASLIKADDGLWYIPFSTDKSIGIARSMSFARGYEIYPEAIVTPQFDWDNEVTAPDGIIHNGKIRFWFHGVKEPNYWPWVIGYTEADYPLNWNN</sequence>
<dbReference type="PANTHER" id="PTHR35279:SF1">
    <property type="entry name" value="ARABINANASE_LEVANSUCRASE_INVERTASE"/>
    <property type="match status" value="1"/>
</dbReference>
<dbReference type="RefSeq" id="WP_192463535.1">
    <property type="nucleotide sequence ID" value="NZ_JACYFJ010000008.1"/>
</dbReference>
<dbReference type="EMBL" id="JBHSAW010000008">
    <property type="protein sequence ID" value="MFC4096447.1"/>
    <property type="molecule type" value="Genomic_DNA"/>
</dbReference>
<proteinExistence type="predicted"/>